<dbReference type="InterPro" id="IPR025965">
    <property type="entry name" value="FlgD/Vpr_Ig-like"/>
</dbReference>
<evidence type="ECO:0000313" key="2">
    <source>
        <dbReference type="EMBL" id="AFK79200.1"/>
    </source>
</evidence>
<evidence type="ECO:0000259" key="1">
    <source>
        <dbReference type="Pfam" id="PF13860"/>
    </source>
</evidence>
<dbReference type="AlphaFoldDB" id="I3VIJ4"/>
<feature type="domain" description="FlgD/Vpr Ig-like" evidence="1">
    <location>
        <begin position="128"/>
        <end position="183"/>
    </location>
</feature>
<reference evidence="2" key="1">
    <citation type="submission" date="2012-04" db="EMBL/GenBank/DDBJ databases">
        <title>Characterization of mineral phosphate solubilization trait from soil metagenome.</title>
        <authorList>
            <person name="Chhabra S."/>
            <person name="Brazil D."/>
            <person name="Morrissey J."/>
            <person name="Burke J."/>
            <person name="O'Gara F."/>
            <person name="Dowling D."/>
        </authorList>
    </citation>
    <scope>NUCLEOTIDE SEQUENCE</scope>
</reference>
<name>I3VIJ4_9BACT</name>
<sequence>MLFAACAEDSTTKPGTYTLTGRVRLVGALRNVAGDSTDVQHVENADSVRVYLYQGSTLEDSTRTTSGGYRFGGLSGGPYSVVTVLWGEIGDTVSIASVTADMAADTLVLQSSPTLIGFPNPFEGFTSVRFAMPSSSAVEMIARKPSGLTVRSLVQQNLPAGYHQVVWDARDDSGNLVPAGPYWILYRAGSDNRCRLVVKM</sequence>
<dbReference type="Pfam" id="PF13860">
    <property type="entry name" value="FlgD_ig"/>
    <property type="match status" value="1"/>
</dbReference>
<protein>
    <recommendedName>
        <fullName evidence="1">FlgD/Vpr Ig-like domain-containing protein</fullName>
    </recommendedName>
</protein>
<dbReference type="Gene3D" id="2.60.40.4070">
    <property type="match status" value="1"/>
</dbReference>
<proteinExistence type="predicted"/>
<dbReference type="EMBL" id="JQ970526">
    <property type="protein sequence ID" value="AFK79200.1"/>
    <property type="molecule type" value="Genomic_DNA"/>
</dbReference>
<organism evidence="2">
    <name type="scientific">uncultured bacterium F42-01</name>
    <dbReference type="NCBI Taxonomy" id="1191438"/>
    <lineage>
        <taxon>Bacteria</taxon>
        <taxon>environmental samples</taxon>
    </lineage>
</organism>
<accession>I3VIJ4</accession>